<dbReference type="GO" id="GO:0004674">
    <property type="term" value="F:protein serine/threonine kinase activity"/>
    <property type="evidence" value="ECO:0007669"/>
    <property type="project" value="TreeGrafter"/>
</dbReference>
<dbReference type="Pfam" id="PF00069">
    <property type="entry name" value="Pkinase"/>
    <property type="match status" value="1"/>
</dbReference>
<dbReference type="GO" id="GO:0005524">
    <property type="term" value="F:ATP binding"/>
    <property type="evidence" value="ECO:0007669"/>
    <property type="project" value="UniProtKB-KW"/>
</dbReference>
<evidence type="ECO:0000256" key="2">
    <source>
        <dbReference type="ARBA" id="ARBA00022840"/>
    </source>
</evidence>
<comment type="caution">
    <text evidence="6">The sequence shown here is derived from an EMBL/GenBank/DDBJ whole genome shotgun (WGS) entry which is preliminary data.</text>
</comment>
<dbReference type="Proteomes" id="UP000593560">
    <property type="component" value="Unassembled WGS sequence"/>
</dbReference>
<evidence type="ECO:0000313" key="6">
    <source>
        <dbReference type="EMBL" id="MBA0817456.1"/>
    </source>
</evidence>
<dbReference type="InterPro" id="IPR000719">
    <property type="entry name" value="Prot_kinase_dom"/>
</dbReference>
<keyword evidence="7" id="KW-1185">Reference proteome</keyword>
<dbReference type="InterPro" id="IPR008271">
    <property type="entry name" value="Ser/Thr_kinase_AS"/>
</dbReference>
<evidence type="ECO:0000259" key="5">
    <source>
        <dbReference type="PROSITE" id="PS50011"/>
    </source>
</evidence>
<proteinExistence type="predicted"/>
<comment type="catalytic activity">
    <reaction evidence="4">
        <text>L-threonyl-[protein] + ATP = O-phospho-L-threonyl-[protein] + ADP + H(+)</text>
        <dbReference type="Rhea" id="RHEA:46608"/>
        <dbReference type="Rhea" id="RHEA-COMP:11060"/>
        <dbReference type="Rhea" id="RHEA-COMP:11605"/>
        <dbReference type="ChEBI" id="CHEBI:15378"/>
        <dbReference type="ChEBI" id="CHEBI:30013"/>
        <dbReference type="ChEBI" id="CHEBI:30616"/>
        <dbReference type="ChEBI" id="CHEBI:61977"/>
        <dbReference type="ChEBI" id="CHEBI:456216"/>
    </reaction>
</comment>
<dbReference type="InterPro" id="IPR011009">
    <property type="entry name" value="Kinase-like_dom_sf"/>
</dbReference>
<evidence type="ECO:0000256" key="1">
    <source>
        <dbReference type="ARBA" id="ARBA00022741"/>
    </source>
</evidence>
<dbReference type="OrthoDB" id="996858at2759"/>
<comment type="catalytic activity">
    <reaction evidence="3">
        <text>L-seryl-[protein] + ATP = O-phospho-L-seryl-[protein] + ADP + H(+)</text>
        <dbReference type="Rhea" id="RHEA:17989"/>
        <dbReference type="Rhea" id="RHEA-COMP:9863"/>
        <dbReference type="Rhea" id="RHEA-COMP:11604"/>
        <dbReference type="ChEBI" id="CHEBI:15378"/>
        <dbReference type="ChEBI" id="CHEBI:29999"/>
        <dbReference type="ChEBI" id="CHEBI:30616"/>
        <dbReference type="ChEBI" id="CHEBI:83421"/>
        <dbReference type="ChEBI" id="CHEBI:456216"/>
    </reaction>
</comment>
<keyword evidence="2" id="KW-0067">ATP-binding</keyword>
<accession>A0A7J9I5Q7</accession>
<organism evidence="6 7">
    <name type="scientific">Gossypium harknessii</name>
    <dbReference type="NCBI Taxonomy" id="34285"/>
    <lineage>
        <taxon>Eukaryota</taxon>
        <taxon>Viridiplantae</taxon>
        <taxon>Streptophyta</taxon>
        <taxon>Embryophyta</taxon>
        <taxon>Tracheophyta</taxon>
        <taxon>Spermatophyta</taxon>
        <taxon>Magnoliopsida</taxon>
        <taxon>eudicotyledons</taxon>
        <taxon>Gunneridae</taxon>
        <taxon>Pentapetalae</taxon>
        <taxon>rosids</taxon>
        <taxon>malvids</taxon>
        <taxon>Malvales</taxon>
        <taxon>Malvaceae</taxon>
        <taxon>Malvoideae</taxon>
        <taxon>Gossypium</taxon>
    </lineage>
</organism>
<feature type="domain" description="Protein kinase" evidence="5">
    <location>
        <begin position="1"/>
        <end position="128"/>
    </location>
</feature>
<evidence type="ECO:0000256" key="3">
    <source>
        <dbReference type="ARBA" id="ARBA00047558"/>
    </source>
</evidence>
<dbReference type="SUPFAM" id="SSF56112">
    <property type="entry name" value="Protein kinase-like (PK-like)"/>
    <property type="match status" value="1"/>
</dbReference>
<dbReference type="PROSITE" id="PS00108">
    <property type="entry name" value="PROTEIN_KINASE_ST"/>
    <property type="match status" value="1"/>
</dbReference>
<reference evidence="6 7" key="1">
    <citation type="journal article" date="2019" name="Genome Biol. Evol.">
        <title>Insights into the evolution of the New World diploid cottons (Gossypium, subgenus Houzingenia) based on genome sequencing.</title>
        <authorList>
            <person name="Grover C.E."/>
            <person name="Arick M.A. 2nd"/>
            <person name="Thrash A."/>
            <person name="Conover J.L."/>
            <person name="Sanders W.S."/>
            <person name="Peterson D.G."/>
            <person name="Frelichowski J.E."/>
            <person name="Scheffler J.A."/>
            <person name="Scheffler B.E."/>
            <person name="Wendel J.F."/>
        </authorList>
    </citation>
    <scope>NUCLEOTIDE SEQUENCE [LARGE SCALE GENOMIC DNA]</scope>
    <source>
        <strain evidence="6">0</strain>
        <tissue evidence="6">Leaf</tissue>
    </source>
</reference>
<dbReference type="InterPro" id="IPR045274">
    <property type="entry name" value="WAK-like"/>
</dbReference>
<dbReference type="GO" id="GO:0007166">
    <property type="term" value="P:cell surface receptor signaling pathway"/>
    <property type="evidence" value="ECO:0007669"/>
    <property type="project" value="InterPro"/>
</dbReference>
<sequence length="128" mass="14535">MNSSLMEPFPAHFIHDQNEEYPRSWDMRLRIATEVASAVSYLYSSTSVPIYHLDIKSSNILLDEKFRAKVSDFGASRLVGIDQTHLTTQVQGSFGYLDPEYFQSSQFTEKSDVYGFGVVLLELLTAQN</sequence>
<protein>
    <recommendedName>
        <fullName evidence="5">Protein kinase domain-containing protein</fullName>
    </recommendedName>
</protein>
<evidence type="ECO:0000256" key="4">
    <source>
        <dbReference type="ARBA" id="ARBA00047951"/>
    </source>
</evidence>
<gene>
    <name evidence="6" type="ORF">Gohar_003796</name>
</gene>
<dbReference type="GO" id="GO:0005886">
    <property type="term" value="C:plasma membrane"/>
    <property type="evidence" value="ECO:0007669"/>
    <property type="project" value="TreeGrafter"/>
</dbReference>
<dbReference type="PROSITE" id="PS50011">
    <property type="entry name" value="PROTEIN_KINASE_DOM"/>
    <property type="match status" value="1"/>
</dbReference>
<dbReference type="PANTHER" id="PTHR27005:SF515">
    <property type="entry name" value="WALL-ASSOCIATED RECEPTOR KINASE-LIKE 10-RELATED"/>
    <property type="match status" value="1"/>
</dbReference>
<dbReference type="Gene3D" id="1.10.510.10">
    <property type="entry name" value="Transferase(Phosphotransferase) domain 1"/>
    <property type="match status" value="1"/>
</dbReference>
<dbReference type="AlphaFoldDB" id="A0A7J9I5Q7"/>
<keyword evidence="1" id="KW-0547">Nucleotide-binding</keyword>
<dbReference type="EMBL" id="JABFAD010019578">
    <property type="protein sequence ID" value="MBA0817456.1"/>
    <property type="molecule type" value="Genomic_DNA"/>
</dbReference>
<dbReference type="PANTHER" id="PTHR27005">
    <property type="entry name" value="WALL-ASSOCIATED RECEPTOR KINASE-LIKE 21"/>
    <property type="match status" value="1"/>
</dbReference>
<evidence type="ECO:0000313" key="7">
    <source>
        <dbReference type="Proteomes" id="UP000593560"/>
    </source>
</evidence>
<name>A0A7J9I5Q7_9ROSI</name>